<name>A0A0L0V8S6_9BASI</name>
<dbReference type="PANTHER" id="PTHR33050:SF7">
    <property type="entry name" value="RIBONUCLEASE H"/>
    <property type="match status" value="1"/>
</dbReference>
<proteinExistence type="predicted"/>
<protein>
    <submittedName>
        <fullName evidence="1">Uncharacterized protein</fullName>
    </submittedName>
</protein>
<dbReference type="SUPFAM" id="SSF56672">
    <property type="entry name" value="DNA/RNA polymerases"/>
    <property type="match status" value="1"/>
</dbReference>
<dbReference type="Proteomes" id="UP000054564">
    <property type="component" value="Unassembled WGS sequence"/>
</dbReference>
<dbReference type="PANTHER" id="PTHR33050">
    <property type="entry name" value="REVERSE TRANSCRIPTASE DOMAIN-CONTAINING PROTEIN"/>
    <property type="match status" value="1"/>
</dbReference>
<keyword evidence="2" id="KW-1185">Reference proteome</keyword>
<sequence length="277" mass="32252">MANIMERSKEMGVKTNEKKYSEFSSKQKFIGFLWDGRRHTVEPPLTKREARIRQIEHLLTRRLNHITYILPQLKCYLRSIYQWQMSWHNHSARRTIPNEVRVNLEWWKLSLQTYNPTRLIPEPQPTDVGWIGDASTSYGIGVIIGKRWACFRLTRNPSLCFPGNTIAWLETLAIRLGLLMLMEIRASSGKTFIVHTDNTTTQDAIDNRKCRDPLVNEEWKIIQKISIDAEIDIQARRVTSGENRADGLSRGDRTGHSMYNRLSIEVPDNLKSFLIQT</sequence>
<dbReference type="AlphaFoldDB" id="A0A0L0V8S6"/>
<dbReference type="EMBL" id="AJIL01000094">
    <property type="protein sequence ID" value="KNE95591.1"/>
    <property type="molecule type" value="Genomic_DNA"/>
</dbReference>
<dbReference type="OrthoDB" id="2506773at2759"/>
<evidence type="ECO:0000313" key="1">
    <source>
        <dbReference type="EMBL" id="KNE95591.1"/>
    </source>
</evidence>
<dbReference type="InterPro" id="IPR052055">
    <property type="entry name" value="Hepadnavirus_pol/RT"/>
</dbReference>
<gene>
    <name evidence="1" type="ORF">PSTG_11081</name>
</gene>
<dbReference type="InterPro" id="IPR043502">
    <property type="entry name" value="DNA/RNA_pol_sf"/>
</dbReference>
<accession>A0A0L0V8S6</accession>
<evidence type="ECO:0000313" key="2">
    <source>
        <dbReference type="Proteomes" id="UP000054564"/>
    </source>
</evidence>
<reference evidence="2" key="1">
    <citation type="submission" date="2014-03" db="EMBL/GenBank/DDBJ databases">
        <title>The Genome Sequence of Puccinia striiformis f. sp. tritici PST-78.</title>
        <authorList>
            <consortium name="The Broad Institute Genome Sequencing Platform"/>
            <person name="Cuomo C."/>
            <person name="Hulbert S."/>
            <person name="Chen X."/>
            <person name="Walker B."/>
            <person name="Young S.K."/>
            <person name="Zeng Q."/>
            <person name="Gargeya S."/>
            <person name="Fitzgerald M."/>
            <person name="Haas B."/>
            <person name="Abouelleil A."/>
            <person name="Alvarado L."/>
            <person name="Arachchi H.M."/>
            <person name="Berlin A.M."/>
            <person name="Chapman S.B."/>
            <person name="Goldberg J."/>
            <person name="Griggs A."/>
            <person name="Gujja S."/>
            <person name="Hansen M."/>
            <person name="Howarth C."/>
            <person name="Imamovic A."/>
            <person name="Larimer J."/>
            <person name="McCowan C."/>
            <person name="Montmayeur A."/>
            <person name="Murphy C."/>
            <person name="Neiman D."/>
            <person name="Pearson M."/>
            <person name="Priest M."/>
            <person name="Roberts A."/>
            <person name="Saif S."/>
            <person name="Shea T."/>
            <person name="Sisk P."/>
            <person name="Sykes S."/>
            <person name="Wortman J."/>
            <person name="Nusbaum C."/>
            <person name="Birren B."/>
        </authorList>
    </citation>
    <scope>NUCLEOTIDE SEQUENCE [LARGE SCALE GENOMIC DNA]</scope>
    <source>
        <strain evidence="2">race PST-78</strain>
    </source>
</reference>
<comment type="caution">
    <text evidence="1">The sequence shown here is derived from an EMBL/GenBank/DDBJ whole genome shotgun (WGS) entry which is preliminary data.</text>
</comment>
<dbReference type="STRING" id="1165861.A0A0L0V8S6"/>
<organism evidence="1 2">
    <name type="scientific">Puccinia striiformis f. sp. tritici PST-78</name>
    <dbReference type="NCBI Taxonomy" id="1165861"/>
    <lineage>
        <taxon>Eukaryota</taxon>
        <taxon>Fungi</taxon>
        <taxon>Dikarya</taxon>
        <taxon>Basidiomycota</taxon>
        <taxon>Pucciniomycotina</taxon>
        <taxon>Pucciniomycetes</taxon>
        <taxon>Pucciniales</taxon>
        <taxon>Pucciniaceae</taxon>
        <taxon>Puccinia</taxon>
    </lineage>
</organism>